<evidence type="ECO:0000256" key="1">
    <source>
        <dbReference type="ARBA" id="ARBA00000185"/>
    </source>
</evidence>
<dbReference type="PANTHER" id="PTHR43493">
    <property type="entry name" value="DNA GYRASE/TOPOISOMERASE SUBUNIT A"/>
    <property type="match status" value="1"/>
</dbReference>
<dbReference type="SMART" id="SM00434">
    <property type="entry name" value="TOP4c"/>
    <property type="match status" value="1"/>
</dbReference>
<dbReference type="InterPro" id="IPR050220">
    <property type="entry name" value="Type_II_DNA_Topoisomerases"/>
</dbReference>
<dbReference type="GO" id="GO:0005524">
    <property type="term" value="F:ATP binding"/>
    <property type="evidence" value="ECO:0007669"/>
    <property type="project" value="InterPro"/>
</dbReference>
<dbReference type="GO" id="GO:0009330">
    <property type="term" value="C:DNA topoisomerase type II (double strand cut, ATP-hydrolyzing) complex"/>
    <property type="evidence" value="ECO:0007669"/>
    <property type="project" value="TreeGrafter"/>
</dbReference>
<dbReference type="STRING" id="1263015.BN580_01151"/>
<evidence type="ECO:0000256" key="5">
    <source>
        <dbReference type="ARBA" id="ARBA00023125"/>
    </source>
</evidence>
<comment type="similarity">
    <text evidence="2">Belongs to the type II topoisomerase GyrA/ParC subunit family.</text>
</comment>
<evidence type="ECO:0000256" key="2">
    <source>
        <dbReference type="ARBA" id="ARBA00008263"/>
    </source>
</evidence>
<evidence type="ECO:0000256" key="7">
    <source>
        <dbReference type="PROSITE-ProRule" id="PRU01384"/>
    </source>
</evidence>
<evidence type="ECO:0000256" key="6">
    <source>
        <dbReference type="ARBA" id="ARBA00023235"/>
    </source>
</evidence>
<dbReference type="Gene3D" id="1.10.268.10">
    <property type="entry name" value="Topoisomerase, domain 3"/>
    <property type="match status" value="1"/>
</dbReference>
<gene>
    <name evidence="9" type="ORF">BN580_01151</name>
    <name evidence="10" type="ORF">MR241_02830</name>
</gene>
<evidence type="ECO:0000256" key="3">
    <source>
        <dbReference type="ARBA" id="ARBA00012895"/>
    </source>
</evidence>
<proteinExistence type="inferred from homology"/>
<comment type="catalytic activity">
    <reaction evidence="1 7">
        <text>ATP-dependent breakage, passage and rejoining of double-stranded DNA.</text>
        <dbReference type="EC" id="5.6.2.2"/>
    </reaction>
</comment>
<reference evidence="9" key="1">
    <citation type="submission" date="2012-11" db="EMBL/GenBank/DDBJ databases">
        <title>Dependencies among metagenomic species, viruses, plasmids and units of genetic variation.</title>
        <authorList>
            <person name="Nielsen H.B."/>
            <person name="Almeida M."/>
            <person name="Juncker A.S."/>
            <person name="Rasmussen S."/>
            <person name="Li J."/>
            <person name="Sunagawa S."/>
            <person name="Plichta D."/>
            <person name="Gautier L."/>
            <person name="Le Chatelier E."/>
            <person name="Peletier E."/>
            <person name="Bonde I."/>
            <person name="Nielsen T."/>
            <person name="Manichanh C."/>
            <person name="Arumugam M."/>
            <person name="Batto J."/>
            <person name="Santos M.B.Q.D."/>
            <person name="Blom N."/>
            <person name="Borruel N."/>
            <person name="Burgdorf K.S."/>
            <person name="Boumezbeur F."/>
            <person name="Casellas F."/>
            <person name="Dore J."/>
            <person name="Guarner F."/>
            <person name="Hansen T."/>
            <person name="Hildebrand F."/>
            <person name="Kaas R.S."/>
            <person name="Kennedy S."/>
            <person name="Kristiansen K."/>
            <person name="Kultima J.R."/>
            <person name="Leonard P."/>
            <person name="Levenez F."/>
            <person name="Lund O."/>
            <person name="Moumen B."/>
            <person name="Le Paslier D."/>
            <person name="Pons N."/>
            <person name="Pedersen O."/>
            <person name="Prifti E."/>
            <person name="Qin J."/>
            <person name="Raes J."/>
            <person name="Tap J."/>
            <person name="Tims S."/>
            <person name="Ussery D.W."/>
            <person name="Yamada T."/>
            <person name="MetaHit consortium"/>
            <person name="Renault P."/>
            <person name="Sicheritz-Ponten T."/>
            <person name="Bork P."/>
            <person name="Wang J."/>
            <person name="Brunak S."/>
            <person name="Ehrlich S.D."/>
        </authorList>
    </citation>
    <scope>NUCLEOTIDE SEQUENCE [LARGE SCALE GENOMIC DNA]</scope>
</reference>
<dbReference type="GO" id="GO:0003918">
    <property type="term" value="F:DNA topoisomerase type II (double strand cut, ATP-hydrolyzing) activity"/>
    <property type="evidence" value="ECO:0007669"/>
    <property type="project" value="UniProtKB-EC"/>
</dbReference>
<dbReference type="Gene3D" id="2.120.10.90">
    <property type="entry name" value="DNA gyrase/topoisomerase IV, subunit A, C-terminal"/>
    <property type="match status" value="1"/>
</dbReference>
<protein>
    <recommendedName>
        <fullName evidence="3">DNA topoisomerase (ATP-hydrolyzing)</fullName>
        <ecNumber evidence="3">5.6.2.2</ecNumber>
    </recommendedName>
</protein>
<keyword evidence="4 7" id="KW-0799">Topoisomerase</keyword>
<reference evidence="10 12" key="2">
    <citation type="submission" date="2022-03" db="EMBL/GenBank/DDBJ databases">
        <title>Metagenome-assembled genomes from swine fecal metagenomes.</title>
        <authorList>
            <person name="Holman D.B."/>
            <person name="Kommadath A."/>
        </authorList>
    </citation>
    <scope>NUCLEOTIDE SEQUENCE [LARGE SCALE GENOMIC DNA]</scope>
    <source>
        <strain evidence="10">SUG147</strain>
    </source>
</reference>
<comment type="caution">
    <text evidence="9">The sequence shown here is derived from an EMBL/GenBank/DDBJ whole genome shotgun (WGS) entry which is preliminary data.</text>
</comment>
<dbReference type="GO" id="GO:0005737">
    <property type="term" value="C:cytoplasm"/>
    <property type="evidence" value="ECO:0007669"/>
    <property type="project" value="TreeGrafter"/>
</dbReference>
<evidence type="ECO:0000313" key="9">
    <source>
        <dbReference type="EMBL" id="CDC73059.1"/>
    </source>
</evidence>
<dbReference type="Proteomes" id="UP000017938">
    <property type="component" value="Unassembled WGS sequence"/>
</dbReference>
<dbReference type="GO" id="GO:0003677">
    <property type="term" value="F:DNA binding"/>
    <property type="evidence" value="ECO:0007669"/>
    <property type="project" value="UniProtKB-UniRule"/>
</dbReference>
<evidence type="ECO:0000256" key="4">
    <source>
        <dbReference type="ARBA" id="ARBA00023029"/>
    </source>
</evidence>
<dbReference type="InterPro" id="IPR006691">
    <property type="entry name" value="GyrA/parC_rep"/>
</dbReference>
<dbReference type="SUPFAM" id="SSF101904">
    <property type="entry name" value="GyrA/ParC C-terminal domain-like"/>
    <property type="match status" value="1"/>
</dbReference>
<dbReference type="EMBL" id="CBFW010000142">
    <property type="protein sequence ID" value="CDC73059.1"/>
    <property type="molecule type" value="Genomic_DNA"/>
</dbReference>
<keyword evidence="5 7" id="KW-0238">DNA-binding</keyword>
<dbReference type="InterPro" id="IPR013758">
    <property type="entry name" value="Topo_IIA_A/C_ab"/>
</dbReference>
<evidence type="ECO:0000259" key="8">
    <source>
        <dbReference type="PROSITE" id="PS52040"/>
    </source>
</evidence>
<dbReference type="Proteomes" id="UP001139365">
    <property type="component" value="Unassembled WGS sequence"/>
</dbReference>
<feature type="active site" description="O-(5'-phospho-DNA)-tyrosine intermediate" evidence="7">
    <location>
        <position position="134"/>
    </location>
</feature>
<dbReference type="PANTHER" id="PTHR43493:SF5">
    <property type="entry name" value="DNA GYRASE SUBUNIT A, CHLOROPLASTIC_MITOCHONDRIAL"/>
    <property type="match status" value="1"/>
</dbReference>
<dbReference type="Gene3D" id="3.90.199.10">
    <property type="entry name" value="Topoisomerase II, domain 5"/>
    <property type="match status" value="1"/>
</dbReference>
<dbReference type="InterPro" id="IPR013757">
    <property type="entry name" value="Topo_IIA_A_a_sf"/>
</dbReference>
<dbReference type="AlphaFoldDB" id="R6TTG1"/>
<keyword evidence="6 7" id="KW-0413">Isomerase</keyword>
<dbReference type="EC" id="5.6.2.2" evidence="3"/>
<evidence type="ECO:0000313" key="11">
    <source>
        <dbReference type="Proteomes" id="UP000017938"/>
    </source>
</evidence>
<name>R6TTG1_9BACT</name>
<dbReference type="InterPro" id="IPR035516">
    <property type="entry name" value="Gyrase/topoIV_suA_C"/>
</dbReference>
<dbReference type="EMBL" id="JALEMU010000047">
    <property type="protein sequence ID" value="MCI5755213.1"/>
    <property type="molecule type" value="Genomic_DNA"/>
</dbReference>
<sequence>MARKKNDSKTAAGTAATAEIVRQPITETIEKNFMPYAMSVIVSRALPAIDGFKPSHRKLLYTMYKMGLLGGDRTKSANVVGQTMRLNPHGDQAIYATLVRLTRGNEALLHPFIDSKGAFGKHYSSDMDYSAARYTECRLDRLCNEIFTGIDRDAVDMVDNYDNTMKEPSLLPTAFPNILVSPNLGVAVGMACSICSFNLAEICDGTIQLLKNPDTDIDRLIDIIRAPDFPSGGNMIYDREKFREIFATGRGSVRVRARYSYDRSANCIDVLQIPYSTTIEAIMKKMVQYIKDGKLKEVTDVRDEIDLNGFRMTIDLRRGTDPDKLMTKLYSMTPLEDSFECNFNILVDGTPRVLGIREILLEWIRFRTGSVRRELKFELGKKQEKLHLLLGLGKILLDIDKAIKIVRETELEKDVVPNLMEGFGIDRIQAEYIAEIKLRNLNREYIINRIKDIQSLQEEIADLELTIGSDTRIKNLIASQLKTIRTKYGKPRLTQLIGAEEITKYREEEFVENYNVKLIFTKEGYFKKITLLSYRGNDEQKLKEGDRVIFCGDASNNDELLFFSDRAQVYKAKVSDFDTVKASQLGDYIPAKLGFDDDERAIAMKPVPDYEKSGYAAVFFENGKGVRIPVSMYETKTNRKKLTNAYSGASAPVGVVFTDSDDSEILLVSDQNKAILIRSGLVPEKATRTSQGVQLMTLKKGGRLISASADGAALLSDAKKYRKNKLPAAGTALSEADAGAILL</sequence>
<dbReference type="SUPFAM" id="SSF56719">
    <property type="entry name" value="Type II DNA topoisomerase"/>
    <property type="match status" value="1"/>
</dbReference>
<accession>R6TTG1</accession>
<dbReference type="Gene3D" id="3.30.1360.40">
    <property type="match status" value="1"/>
</dbReference>
<evidence type="ECO:0000313" key="10">
    <source>
        <dbReference type="EMBL" id="MCI5755213.1"/>
    </source>
</evidence>
<dbReference type="Pfam" id="PF00521">
    <property type="entry name" value="DNA_topoisoIV"/>
    <property type="match status" value="1"/>
</dbReference>
<organism evidence="9 11">
    <name type="scientific">Candidatus Colimorpha enterica</name>
    <dbReference type="NCBI Taxonomy" id="3083063"/>
    <lineage>
        <taxon>Bacteria</taxon>
        <taxon>Pseudomonadati</taxon>
        <taxon>Bacteroidota</taxon>
        <taxon>Bacteroidia</taxon>
        <taxon>Bacteroidales</taxon>
        <taxon>Candidatus Colimorpha</taxon>
    </lineage>
</organism>
<dbReference type="InterPro" id="IPR013760">
    <property type="entry name" value="Topo_IIA-like_dom_sf"/>
</dbReference>
<feature type="domain" description="Topo IIA-type catalytic" evidence="8">
    <location>
        <begin position="45"/>
        <end position="510"/>
    </location>
</feature>
<dbReference type="GO" id="GO:0006265">
    <property type="term" value="P:DNA topological change"/>
    <property type="evidence" value="ECO:0007669"/>
    <property type="project" value="UniProtKB-UniRule"/>
</dbReference>
<evidence type="ECO:0000313" key="12">
    <source>
        <dbReference type="Proteomes" id="UP001139365"/>
    </source>
</evidence>
<dbReference type="Pfam" id="PF03989">
    <property type="entry name" value="DNA_gyraseA_C"/>
    <property type="match status" value="2"/>
</dbReference>
<dbReference type="PROSITE" id="PS52040">
    <property type="entry name" value="TOPO_IIA"/>
    <property type="match status" value="1"/>
</dbReference>
<dbReference type="InterPro" id="IPR002205">
    <property type="entry name" value="Topo_IIA_dom_A"/>
</dbReference>